<dbReference type="InterPro" id="IPR004843">
    <property type="entry name" value="Calcineurin-like_PHP"/>
</dbReference>
<protein>
    <recommendedName>
        <fullName evidence="2">Calcineurin-like phosphoesterase domain-containing protein</fullName>
    </recommendedName>
</protein>
<comment type="caution">
    <text evidence="3">The sequence shown here is derived from an EMBL/GenBank/DDBJ whole genome shotgun (WGS) entry which is preliminary data.</text>
</comment>
<feature type="domain" description="Calcineurin-like phosphoesterase" evidence="2">
    <location>
        <begin position="459"/>
        <end position="630"/>
    </location>
</feature>
<dbReference type="Gene3D" id="3.60.21.10">
    <property type="match status" value="1"/>
</dbReference>
<feature type="compositionally biased region" description="Pro residues" evidence="1">
    <location>
        <begin position="792"/>
        <end position="825"/>
    </location>
</feature>
<dbReference type="InterPro" id="IPR051918">
    <property type="entry name" value="STPP_CPPED1"/>
</dbReference>
<evidence type="ECO:0000313" key="3">
    <source>
        <dbReference type="EMBL" id="OYO22186.1"/>
    </source>
</evidence>
<proteinExistence type="predicted"/>
<dbReference type="Gene3D" id="3.30.750.180">
    <property type="entry name" value="GpdQ, beta-strand dimerisation domain"/>
    <property type="match status" value="1"/>
</dbReference>
<organism evidence="3 4">
    <name type="scientific">Enemella dayhoffiae</name>
    <dbReference type="NCBI Taxonomy" id="2016507"/>
    <lineage>
        <taxon>Bacteria</taxon>
        <taxon>Bacillati</taxon>
        <taxon>Actinomycetota</taxon>
        <taxon>Actinomycetes</taxon>
        <taxon>Propionibacteriales</taxon>
        <taxon>Propionibacteriaceae</taxon>
        <taxon>Enemella</taxon>
    </lineage>
</organism>
<feature type="region of interest" description="Disordered" evidence="1">
    <location>
        <begin position="790"/>
        <end position="847"/>
    </location>
</feature>
<dbReference type="Pfam" id="PF00149">
    <property type="entry name" value="Metallophos"/>
    <property type="match status" value="1"/>
</dbReference>
<dbReference type="SUPFAM" id="SSF56300">
    <property type="entry name" value="Metallo-dependent phosphatases"/>
    <property type="match status" value="1"/>
</dbReference>
<keyword evidence="4" id="KW-1185">Reference proteome</keyword>
<sequence length="847" mass="90815">MLKIFEDGIPEGTRTISTAVPLKYVRQGNELVVSVYAGTKAKPAIDPAENNDDFTIQALRLVLPDGRTLTPSNYTDPTRVLQMGDSAGKLDFFDVRFTLPDNAFTALGYAWDTTTVPDGRYPISATNGTDTLTRTVCVDNTAPTIDTPIIEGRTHQGPLTISATATDAGSGVASLSATLDGRAITLPHETSSTQLAPGEHVLVLTATDRLGNASTRTVRFTTPVEQPGVRLDSPADNSEVPCSPLELRATVTDPSGDRTAVAFNRGYRLQPGTPQLAASTGVTRDAAALARTAAPVADATPLTARDGRSVTTESADQLPYQLFDVSVPADAGADFLARVRWDGDANANARVVMSVLNTRTNSWERVDQHVTTAPGPFQLQALVPAADHVVEGKIKVLVQHSIGYAGANLSTASTPVTPAHPGDTPRQAYDFTFGWESDTQYYNANDAFYRHQLGIHDYFLDRREELNLQYVFHTGDIVDNNTIPHQYENADPAYKLLDDAKLPYGVLAGNHDVSHQAVDYTQYGQHFGEARYAGNPWYGGSHQNNRGHFDLISAGGMDFLMLYLGWGPGDEQLAWLNEVIRAHPERKVMVNLHEYMLTTGGLGPIPQRVFDEVVKPNPNVITVFSGHYHDAYHRTDALDDNGDGTPDRTVHSVLFDYQGLPEGGQGFLRLMHFSNATGEIIARTYSPTLRQYNSTDPNLEPQHQDFRISYADLGLRPMTKSLSTDAVAVDVLTTRSIATFDDVASGTQLTATWPEAANSDAGWYVVARDAHGGVSWSEVRGLVRAAGCAPGTPTPAPGSPTPGVPAPGVPAPGTPVPAPGVPAPGRPEGRPAPESVGGLAATGARVG</sequence>
<dbReference type="GO" id="GO:0016787">
    <property type="term" value="F:hydrolase activity"/>
    <property type="evidence" value="ECO:0007669"/>
    <property type="project" value="InterPro"/>
</dbReference>
<dbReference type="PANTHER" id="PTHR43143:SF5">
    <property type="entry name" value="SECRETED PROTEIN"/>
    <property type="match status" value="1"/>
</dbReference>
<reference evidence="3 4" key="1">
    <citation type="submission" date="2017-07" db="EMBL/GenBank/DDBJ databases">
        <title>Draft whole genome sequences of clinical Proprionibacteriaceae strains.</title>
        <authorList>
            <person name="Bernier A.-M."/>
            <person name="Bernard K."/>
            <person name="Domingo M.-C."/>
        </authorList>
    </citation>
    <scope>NUCLEOTIDE SEQUENCE [LARGE SCALE GENOMIC DNA]</scope>
    <source>
        <strain evidence="3 4">NML 130396</strain>
    </source>
</reference>
<evidence type="ECO:0000313" key="4">
    <source>
        <dbReference type="Proteomes" id="UP000216311"/>
    </source>
</evidence>
<dbReference type="InterPro" id="IPR029052">
    <property type="entry name" value="Metallo-depent_PP-like"/>
</dbReference>
<accession>A0A255H4A6</accession>
<dbReference type="InterPro" id="IPR042281">
    <property type="entry name" value="GpdQ_beta-strand"/>
</dbReference>
<evidence type="ECO:0000259" key="2">
    <source>
        <dbReference type="Pfam" id="PF00149"/>
    </source>
</evidence>
<dbReference type="PANTHER" id="PTHR43143">
    <property type="entry name" value="METALLOPHOSPHOESTERASE, CALCINEURIN SUPERFAMILY"/>
    <property type="match status" value="1"/>
</dbReference>
<dbReference type="Proteomes" id="UP000216311">
    <property type="component" value="Unassembled WGS sequence"/>
</dbReference>
<dbReference type="RefSeq" id="WP_094363931.1">
    <property type="nucleotide sequence ID" value="NZ_NMVQ01000012.1"/>
</dbReference>
<name>A0A255H4A6_9ACTN</name>
<dbReference type="Gene3D" id="2.60.40.10">
    <property type="entry name" value="Immunoglobulins"/>
    <property type="match status" value="1"/>
</dbReference>
<dbReference type="AlphaFoldDB" id="A0A255H4A6"/>
<dbReference type="OrthoDB" id="9772095at2"/>
<dbReference type="InterPro" id="IPR013783">
    <property type="entry name" value="Ig-like_fold"/>
</dbReference>
<evidence type="ECO:0000256" key="1">
    <source>
        <dbReference type="SAM" id="MobiDB-lite"/>
    </source>
</evidence>
<dbReference type="EMBL" id="NMVQ01000012">
    <property type="protein sequence ID" value="OYO22186.1"/>
    <property type="molecule type" value="Genomic_DNA"/>
</dbReference>
<gene>
    <name evidence="3" type="ORF">CGZ93_09870</name>
</gene>
<dbReference type="GO" id="GO:0005975">
    <property type="term" value="P:carbohydrate metabolic process"/>
    <property type="evidence" value="ECO:0007669"/>
    <property type="project" value="UniProtKB-ARBA"/>
</dbReference>